<evidence type="ECO:0000256" key="10">
    <source>
        <dbReference type="RuleBase" id="RU004504"/>
    </source>
</evidence>
<protein>
    <recommendedName>
        <fullName evidence="3">cysteine desulfurase</fullName>
        <ecNumber evidence="3">2.8.1.7</ecNumber>
    </recommendedName>
</protein>
<dbReference type="Gene3D" id="1.10.260.50">
    <property type="match status" value="1"/>
</dbReference>
<dbReference type="InterPro" id="IPR020578">
    <property type="entry name" value="Aminotrans_V_PyrdxlP_BS"/>
</dbReference>
<accession>A0A921ILG0</accession>
<evidence type="ECO:0000256" key="4">
    <source>
        <dbReference type="ARBA" id="ARBA00022679"/>
    </source>
</evidence>
<proteinExistence type="inferred from homology"/>
<dbReference type="Gene3D" id="3.40.640.10">
    <property type="entry name" value="Type I PLP-dependent aspartate aminotransferase-like (Major domain)"/>
    <property type="match status" value="1"/>
</dbReference>
<evidence type="ECO:0000256" key="5">
    <source>
        <dbReference type="ARBA" id="ARBA00022723"/>
    </source>
</evidence>
<evidence type="ECO:0000313" key="12">
    <source>
        <dbReference type="EMBL" id="HJG28102.1"/>
    </source>
</evidence>
<dbReference type="Pfam" id="PF00266">
    <property type="entry name" value="Aminotran_5"/>
    <property type="match status" value="1"/>
</dbReference>
<dbReference type="GO" id="GO:0051536">
    <property type="term" value="F:iron-sulfur cluster binding"/>
    <property type="evidence" value="ECO:0007669"/>
    <property type="project" value="UniProtKB-KW"/>
</dbReference>
<sequence length="382" mass="40834">MSDTIYADHAATTPLEPEAWEAMCYWLTKDFSNPAALYRSGIAAHQAVERARQSVAECLRCSASQIFFTSGGSESNTWAILSGASRAGIGSREVVTTPIEHHSVGRACASLKNSGIAVYTLPVSEEGKIDLPALLRALERQPRLVTIQYANNEVGTIQDIPTISTLCQKKGVLLHVDAVQAIGHIPVVLDGIDFLSASAHKFGGPKGIGFLYARNPALLKPLIFGGEQQSGLRPGTEPVAQIVGLACALKLTCKQMEQHAAFKRMLAEEFCQTLRQSWAEVYFNSTKAGLPGLVSVGLPGYEGQNLTYRLDVAGVCVSPGAACNNTRSRNASHVLLALGGTAARNALCTLRFSFGRANQPGDGTQAAQRLVQILQSMPKRSL</sequence>
<evidence type="ECO:0000256" key="7">
    <source>
        <dbReference type="ARBA" id="ARBA00023004"/>
    </source>
</evidence>
<gene>
    <name evidence="12" type="ORF">K8V20_05595</name>
</gene>
<dbReference type="PANTHER" id="PTHR11601:SF34">
    <property type="entry name" value="CYSTEINE DESULFURASE"/>
    <property type="match status" value="1"/>
</dbReference>
<feature type="domain" description="Aminotransferase class V" evidence="11">
    <location>
        <begin position="5"/>
        <end position="359"/>
    </location>
</feature>
<comment type="caution">
    <text evidence="12">The sequence shown here is derived from an EMBL/GenBank/DDBJ whole genome shotgun (WGS) entry which is preliminary data.</text>
</comment>
<dbReference type="InterPro" id="IPR000192">
    <property type="entry name" value="Aminotrans_V_dom"/>
</dbReference>
<dbReference type="PROSITE" id="PS00595">
    <property type="entry name" value="AA_TRANSFER_CLASS_5"/>
    <property type="match status" value="1"/>
</dbReference>
<evidence type="ECO:0000256" key="6">
    <source>
        <dbReference type="ARBA" id="ARBA00022898"/>
    </source>
</evidence>
<comment type="catalytic activity">
    <reaction evidence="9">
        <text>(sulfur carrier)-H + L-cysteine = (sulfur carrier)-SH + L-alanine</text>
        <dbReference type="Rhea" id="RHEA:43892"/>
        <dbReference type="Rhea" id="RHEA-COMP:14737"/>
        <dbReference type="Rhea" id="RHEA-COMP:14739"/>
        <dbReference type="ChEBI" id="CHEBI:29917"/>
        <dbReference type="ChEBI" id="CHEBI:35235"/>
        <dbReference type="ChEBI" id="CHEBI:57972"/>
        <dbReference type="ChEBI" id="CHEBI:64428"/>
        <dbReference type="EC" id="2.8.1.7"/>
    </reaction>
</comment>
<dbReference type="InterPro" id="IPR015422">
    <property type="entry name" value="PyrdxlP-dep_Trfase_small"/>
</dbReference>
<dbReference type="InterPro" id="IPR015424">
    <property type="entry name" value="PyrdxlP-dep_Trfase"/>
</dbReference>
<dbReference type="PIRSF" id="PIRSF005572">
    <property type="entry name" value="NifS"/>
    <property type="match status" value="1"/>
</dbReference>
<comment type="similarity">
    <text evidence="2">Belongs to the class-V pyridoxal-phosphate-dependent aminotransferase family. NifS/IscS subfamily.</text>
</comment>
<dbReference type="EC" id="2.8.1.7" evidence="3"/>
<dbReference type="InterPro" id="IPR015421">
    <property type="entry name" value="PyrdxlP-dep_Trfase_major"/>
</dbReference>
<dbReference type="GO" id="GO:0046872">
    <property type="term" value="F:metal ion binding"/>
    <property type="evidence" value="ECO:0007669"/>
    <property type="project" value="UniProtKB-KW"/>
</dbReference>
<reference evidence="12" key="2">
    <citation type="submission" date="2021-09" db="EMBL/GenBank/DDBJ databases">
        <authorList>
            <person name="Gilroy R."/>
        </authorList>
    </citation>
    <scope>NUCLEOTIDE SEQUENCE</scope>
    <source>
        <strain evidence="12">ChiBcec21-2208</strain>
    </source>
</reference>
<keyword evidence="6" id="KW-0663">Pyridoxal phosphate</keyword>
<name>A0A921ILG0_9FIRM</name>
<keyword evidence="5" id="KW-0479">Metal-binding</keyword>
<keyword evidence="8" id="KW-0411">Iron-sulfur</keyword>
<dbReference type="PANTHER" id="PTHR11601">
    <property type="entry name" value="CYSTEINE DESULFURYLASE FAMILY MEMBER"/>
    <property type="match status" value="1"/>
</dbReference>
<dbReference type="SUPFAM" id="SSF53383">
    <property type="entry name" value="PLP-dependent transferases"/>
    <property type="match status" value="1"/>
</dbReference>
<dbReference type="InterPro" id="IPR016454">
    <property type="entry name" value="Cysteine_dSase"/>
</dbReference>
<evidence type="ECO:0000256" key="8">
    <source>
        <dbReference type="ARBA" id="ARBA00023014"/>
    </source>
</evidence>
<dbReference type="Proteomes" id="UP000782880">
    <property type="component" value="Unassembled WGS sequence"/>
</dbReference>
<reference evidence="12" key="1">
    <citation type="journal article" date="2021" name="PeerJ">
        <title>Extensive microbial diversity within the chicken gut microbiome revealed by metagenomics and culture.</title>
        <authorList>
            <person name="Gilroy R."/>
            <person name="Ravi A."/>
            <person name="Getino M."/>
            <person name="Pursley I."/>
            <person name="Horton D.L."/>
            <person name="Alikhan N.F."/>
            <person name="Baker D."/>
            <person name="Gharbi K."/>
            <person name="Hall N."/>
            <person name="Watson M."/>
            <person name="Adriaenssens E.M."/>
            <person name="Foster-Nyarko E."/>
            <person name="Jarju S."/>
            <person name="Secka A."/>
            <person name="Antonio M."/>
            <person name="Oren A."/>
            <person name="Chaudhuri R.R."/>
            <person name="La Ragione R."/>
            <person name="Hildebrand F."/>
            <person name="Pallen M.J."/>
        </authorList>
    </citation>
    <scope>NUCLEOTIDE SEQUENCE</scope>
    <source>
        <strain evidence="12">ChiBcec21-2208</strain>
    </source>
</reference>
<keyword evidence="4" id="KW-0808">Transferase</keyword>
<evidence type="ECO:0000313" key="13">
    <source>
        <dbReference type="Proteomes" id="UP000782880"/>
    </source>
</evidence>
<dbReference type="AlphaFoldDB" id="A0A921ILG0"/>
<evidence type="ECO:0000256" key="3">
    <source>
        <dbReference type="ARBA" id="ARBA00012239"/>
    </source>
</evidence>
<dbReference type="EMBL" id="DYVE01000145">
    <property type="protein sequence ID" value="HJG28102.1"/>
    <property type="molecule type" value="Genomic_DNA"/>
</dbReference>
<evidence type="ECO:0000256" key="9">
    <source>
        <dbReference type="ARBA" id="ARBA00050776"/>
    </source>
</evidence>
<organism evidence="12 13">
    <name type="scientific">Subdoligranulum variabile</name>
    <dbReference type="NCBI Taxonomy" id="214851"/>
    <lineage>
        <taxon>Bacteria</taxon>
        <taxon>Bacillati</taxon>
        <taxon>Bacillota</taxon>
        <taxon>Clostridia</taxon>
        <taxon>Eubacteriales</taxon>
        <taxon>Oscillospiraceae</taxon>
        <taxon>Subdoligranulum</taxon>
    </lineage>
</organism>
<comment type="cofactor">
    <cofactor evidence="1 10">
        <name>pyridoxal 5'-phosphate</name>
        <dbReference type="ChEBI" id="CHEBI:597326"/>
    </cofactor>
</comment>
<dbReference type="GO" id="GO:0031071">
    <property type="term" value="F:cysteine desulfurase activity"/>
    <property type="evidence" value="ECO:0007669"/>
    <property type="project" value="UniProtKB-EC"/>
</dbReference>
<keyword evidence="7" id="KW-0408">Iron</keyword>
<evidence type="ECO:0000256" key="2">
    <source>
        <dbReference type="ARBA" id="ARBA00006490"/>
    </source>
</evidence>
<evidence type="ECO:0000259" key="11">
    <source>
        <dbReference type="Pfam" id="PF00266"/>
    </source>
</evidence>
<evidence type="ECO:0000256" key="1">
    <source>
        <dbReference type="ARBA" id="ARBA00001933"/>
    </source>
</evidence>
<dbReference type="Gene3D" id="3.90.1150.10">
    <property type="entry name" value="Aspartate Aminotransferase, domain 1"/>
    <property type="match status" value="1"/>
</dbReference>